<evidence type="ECO:0000256" key="1">
    <source>
        <dbReference type="ARBA" id="ARBA00010679"/>
    </source>
</evidence>
<keyword evidence="12" id="KW-1185">Reference proteome</keyword>
<evidence type="ECO:0000256" key="6">
    <source>
        <dbReference type="ARBA" id="ARBA00023239"/>
    </source>
</evidence>
<evidence type="ECO:0000256" key="4">
    <source>
        <dbReference type="ARBA" id="ARBA00022801"/>
    </source>
</evidence>
<gene>
    <name evidence="11" type="ORF">SAMN02194393_01335</name>
</gene>
<keyword evidence="7" id="KW-0511">Multifunctional enzyme</keyword>
<organism evidence="11 12">
    <name type="scientific">Maledivibacter halophilus</name>
    <dbReference type="NCBI Taxonomy" id="36842"/>
    <lineage>
        <taxon>Bacteria</taxon>
        <taxon>Bacillati</taxon>
        <taxon>Bacillota</taxon>
        <taxon>Clostridia</taxon>
        <taxon>Peptostreptococcales</taxon>
        <taxon>Caminicellaceae</taxon>
        <taxon>Maledivibacter</taxon>
    </lineage>
</organism>
<evidence type="ECO:0000313" key="12">
    <source>
        <dbReference type="Proteomes" id="UP000190285"/>
    </source>
</evidence>
<proteinExistence type="inferred from homology"/>
<dbReference type="STRING" id="36842.SAMN02194393_01335"/>
<dbReference type="PANTHER" id="PTHR10242">
    <property type="entry name" value="8-OXOGUANINE DNA GLYCOSYLASE"/>
    <property type="match status" value="1"/>
</dbReference>
<accession>A0A1T5JTT4</accession>
<evidence type="ECO:0000256" key="9">
    <source>
        <dbReference type="ARBA" id="ARBA00044632"/>
    </source>
</evidence>
<dbReference type="EMBL" id="FUZT01000003">
    <property type="protein sequence ID" value="SKC54847.1"/>
    <property type="molecule type" value="Genomic_DNA"/>
</dbReference>
<sequence>MRVKEKENGVILEEVEDFELPHIFECGQCFRWNKEDDGSYTGVALGKVINLKKEGDNVYIDNTNYSEFMDVWYNYFDLKRDYGDIKEKLSEIDDTMLTSTKFGYGIRILKQDEWETLVSFIISANNRIPMIKRAIEALSKNYGEYIGQYKGRDHYNFPKAERLYNLDVDDIMFSGIGFRGKYILSAAKLIVQDGVDIYGLKNLSTEKARERLMEFPGIGPKVSDCIMLFSMDKDDAFPIDIWVKRVMEYFYIPEGTSLKKIQQFAQNKFGPLAGFAQQYLFYYARELKIGRGKKQSKR</sequence>
<dbReference type="AlphaFoldDB" id="A0A1T5JTT4"/>
<dbReference type="InterPro" id="IPR012904">
    <property type="entry name" value="OGG_N"/>
</dbReference>
<keyword evidence="6 11" id="KW-0456">Lyase</keyword>
<dbReference type="GO" id="GO:0006289">
    <property type="term" value="P:nucleotide-excision repair"/>
    <property type="evidence" value="ECO:0007669"/>
    <property type="project" value="InterPro"/>
</dbReference>
<keyword evidence="4" id="KW-0378">Hydrolase</keyword>
<dbReference type="Pfam" id="PF00730">
    <property type="entry name" value="HhH-GPD"/>
    <property type="match status" value="1"/>
</dbReference>
<keyword evidence="8" id="KW-0326">Glycosidase</keyword>
<dbReference type="GO" id="GO:0140078">
    <property type="term" value="F:class I DNA-(apurinic or apyrimidinic site) endonuclease activity"/>
    <property type="evidence" value="ECO:0007669"/>
    <property type="project" value="UniProtKB-EC"/>
</dbReference>
<dbReference type="SUPFAM" id="SSF55945">
    <property type="entry name" value="TATA-box binding protein-like"/>
    <property type="match status" value="1"/>
</dbReference>
<evidence type="ECO:0000256" key="8">
    <source>
        <dbReference type="ARBA" id="ARBA00023295"/>
    </source>
</evidence>
<dbReference type="InterPro" id="IPR011257">
    <property type="entry name" value="DNA_glycosylase"/>
</dbReference>
<dbReference type="InterPro" id="IPR003265">
    <property type="entry name" value="HhH-GPD_domain"/>
</dbReference>
<evidence type="ECO:0000313" key="11">
    <source>
        <dbReference type="EMBL" id="SKC54847.1"/>
    </source>
</evidence>
<evidence type="ECO:0000256" key="7">
    <source>
        <dbReference type="ARBA" id="ARBA00023268"/>
    </source>
</evidence>
<dbReference type="Gene3D" id="3.30.310.260">
    <property type="match status" value="1"/>
</dbReference>
<feature type="domain" description="HhH-GPD" evidence="10">
    <location>
        <begin position="122"/>
        <end position="285"/>
    </location>
</feature>
<dbReference type="Pfam" id="PF07934">
    <property type="entry name" value="OGG_N"/>
    <property type="match status" value="1"/>
</dbReference>
<comment type="similarity">
    <text evidence="1">Belongs to the type-1 OGG1 family.</text>
</comment>
<name>A0A1T5JTT4_9FIRM</name>
<comment type="catalytic activity">
    <reaction evidence="9">
        <text>2'-deoxyribonucleotide-(2'-deoxyribose 5'-phosphate)-2'-deoxyribonucleotide-DNA = a 3'-end 2'-deoxyribonucleotide-(2,3-dehydro-2,3-deoxyribose 5'-phosphate)-DNA + a 5'-end 5'-phospho-2'-deoxyribonucleoside-DNA + H(+)</text>
        <dbReference type="Rhea" id="RHEA:66592"/>
        <dbReference type="Rhea" id="RHEA-COMP:13180"/>
        <dbReference type="Rhea" id="RHEA-COMP:16897"/>
        <dbReference type="Rhea" id="RHEA-COMP:17067"/>
        <dbReference type="ChEBI" id="CHEBI:15378"/>
        <dbReference type="ChEBI" id="CHEBI:136412"/>
        <dbReference type="ChEBI" id="CHEBI:157695"/>
        <dbReference type="ChEBI" id="CHEBI:167181"/>
        <dbReference type="EC" id="4.2.99.18"/>
    </reaction>
</comment>
<protein>
    <recommendedName>
        <fullName evidence="2">DNA-(apurinic or apyrimidinic site) lyase</fullName>
        <ecNumber evidence="2">4.2.99.18</ecNumber>
    </recommendedName>
</protein>
<dbReference type="RefSeq" id="WP_079490320.1">
    <property type="nucleotide sequence ID" value="NZ_FUZT01000003.1"/>
</dbReference>
<dbReference type="SUPFAM" id="SSF48150">
    <property type="entry name" value="DNA-glycosylase"/>
    <property type="match status" value="1"/>
</dbReference>
<keyword evidence="3" id="KW-0227">DNA damage</keyword>
<dbReference type="OrthoDB" id="9798522at2"/>
<evidence type="ECO:0000256" key="2">
    <source>
        <dbReference type="ARBA" id="ARBA00012720"/>
    </source>
</evidence>
<dbReference type="InterPro" id="IPR023170">
    <property type="entry name" value="HhH_base_excis_C"/>
</dbReference>
<reference evidence="11 12" key="1">
    <citation type="submission" date="2017-02" db="EMBL/GenBank/DDBJ databases">
        <authorList>
            <person name="Peterson S.W."/>
        </authorList>
    </citation>
    <scope>NUCLEOTIDE SEQUENCE [LARGE SCALE GENOMIC DNA]</scope>
    <source>
        <strain evidence="11 12">M1</strain>
    </source>
</reference>
<evidence type="ECO:0000256" key="5">
    <source>
        <dbReference type="ARBA" id="ARBA00023204"/>
    </source>
</evidence>
<dbReference type="Proteomes" id="UP000190285">
    <property type="component" value="Unassembled WGS sequence"/>
</dbReference>
<dbReference type="CDD" id="cd00056">
    <property type="entry name" value="ENDO3c"/>
    <property type="match status" value="1"/>
</dbReference>
<dbReference type="GO" id="GO:0003684">
    <property type="term" value="F:damaged DNA binding"/>
    <property type="evidence" value="ECO:0007669"/>
    <property type="project" value="InterPro"/>
</dbReference>
<evidence type="ECO:0000256" key="3">
    <source>
        <dbReference type="ARBA" id="ARBA00022763"/>
    </source>
</evidence>
<evidence type="ECO:0000259" key="10">
    <source>
        <dbReference type="SMART" id="SM00478"/>
    </source>
</evidence>
<dbReference type="Gene3D" id="1.10.1670.10">
    <property type="entry name" value="Helix-hairpin-Helix base-excision DNA repair enzymes (C-terminal)"/>
    <property type="match status" value="1"/>
</dbReference>
<dbReference type="Gene3D" id="1.10.340.30">
    <property type="entry name" value="Hypothetical protein, domain 2"/>
    <property type="match status" value="1"/>
</dbReference>
<dbReference type="EC" id="4.2.99.18" evidence="2"/>
<dbReference type="InterPro" id="IPR052054">
    <property type="entry name" value="Oxidative_DNA_repair_enzyme"/>
</dbReference>
<keyword evidence="5" id="KW-0234">DNA repair</keyword>
<dbReference type="GO" id="GO:0008534">
    <property type="term" value="F:oxidized purine nucleobase lesion DNA N-glycosylase activity"/>
    <property type="evidence" value="ECO:0007669"/>
    <property type="project" value="InterPro"/>
</dbReference>
<dbReference type="PANTHER" id="PTHR10242:SF2">
    <property type="entry name" value="N-GLYCOSYLASE_DNA LYASE"/>
    <property type="match status" value="1"/>
</dbReference>
<dbReference type="GO" id="GO:0006284">
    <property type="term" value="P:base-excision repair"/>
    <property type="evidence" value="ECO:0007669"/>
    <property type="project" value="InterPro"/>
</dbReference>
<dbReference type="SMART" id="SM00478">
    <property type="entry name" value="ENDO3c"/>
    <property type="match status" value="1"/>
</dbReference>